<evidence type="ECO:0000313" key="1">
    <source>
        <dbReference type="EMBL" id="KAG0422765.1"/>
    </source>
</evidence>
<keyword evidence="2" id="KW-1185">Reference proteome</keyword>
<name>A0AC60PPC7_IXOPE</name>
<dbReference type="EMBL" id="JABSTQ010010184">
    <property type="protein sequence ID" value="KAG0422765.1"/>
    <property type="molecule type" value="Genomic_DNA"/>
</dbReference>
<comment type="caution">
    <text evidence="1">The sequence shown here is derived from an EMBL/GenBank/DDBJ whole genome shotgun (WGS) entry which is preliminary data.</text>
</comment>
<protein>
    <submittedName>
        <fullName evidence="1">Uncharacterized protein</fullName>
    </submittedName>
</protein>
<reference evidence="1 2" key="1">
    <citation type="journal article" date="2020" name="Cell">
        <title>Large-Scale Comparative Analyses of Tick Genomes Elucidate Their Genetic Diversity and Vector Capacities.</title>
        <authorList>
            <consortium name="Tick Genome and Microbiome Consortium (TIGMIC)"/>
            <person name="Jia N."/>
            <person name="Wang J."/>
            <person name="Shi W."/>
            <person name="Du L."/>
            <person name="Sun Y."/>
            <person name="Zhan W."/>
            <person name="Jiang J.F."/>
            <person name="Wang Q."/>
            <person name="Zhang B."/>
            <person name="Ji P."/>
            <person name="Bell-Sakyi L."/>
            <person name="Cui X.M."/>
            <person name="Yuan T.T."/>
            <person name="Jiang B.G."/>
            <person name="Yang W.F."/>
            <person name="Lam T.T."/>
            <person name="Chang Q.C."/>
            <person name="Ding S.J."/>
            <person name="Wang X.J."/>
            <person name="Zhu J.G."/>
            <person name="Ruan X.D."/>
            <person name="Zhao L."/>
            <person name="Wei J.T."/>
            <person name="Ye R.Z."/>
            <person name="Que T.C."/>
            <person name="Du C.H."/>
            <person name="Zhou Y.H."/>
            <person name="Cheng J.X."/>
            <person name="Dai P.F."/>
            <person name="Guo W.B."/>
            <person name="Han X.H."/>
            <person name="Huang E.J."/>
            <person name="Li L.F."/>
            <person name="Wei W."/>
            <person name="Gao Y.C."/>
            <person name="Liu J.Z."/>
            <person name="Shao H.Z."/>
            <person name="Wang X."/>
            <person name="Wang C.C."/>
            <person name="Yang T.C."/>
            <person name="Huo Q.B."/>
            <person name="Li W."/>
            <person name="Chen H.Y."/>
            <person name="Chen S.E."/>
            <person name="Zhou L.G."/>
            <person name="Ni X.B."/>
            <person name="Tian J.H."/>
            <person name="Sheng Y."/>
            <person name="Liu T."/>
            <person name="Pan Y.S."/>
            <person name="Xia L.Y."/>
            <person name="Li J."/>
            <person name="Zhao F."/>
            <person name="Cao W.C."/>
        </authorList>
    </citation>
    <scope>NUCLEOTIDE SEQUENCE [LARGE SCALE GENOMIC DNA]</scope>
    <source>
        <strain evidence="1">Iper-2018</strain>
    </source>
</reference>
<proteinExistence type="predicted"/>
<organism evidence="1 2">
    <name type="scientific">Ixodes persulcatus</name>
    <name type="common">Taiga tick</name>
    <dbReference type="NCBI Taxonomy" id="34615"/>
    <lineage>
        <taxon>Eukaryota</taxon>
        <taxon>Metazoa</taxon>
        <taxon>Ecdysozoa</taxon>
        <taxon>Arthropoda</taxon>
        <taxon>Chelicerata</taxon>
        <taxon>Arachnida</taxon>
        <taxon>Acari</taxon>
        <taxon>Parasitiformes</taxon>
        <taxon>Ixodida</taxon>
        <taxon>Ixodoidea</taxon>
        <taxon>Ixodidae</taxon>
        <taxon>Ixodinae</taxon>
        <taxon>Ixodes</taxon>
    </lineage>
</organism>
<gene>
    <name evidence="1" type="ORF">HPB47_001428</name>
</gene>
<evidence type="ECO:0000313" key="2">
    <source>
        <dbReference type="Proteomes" id="UP000805193"/>
    </source>
</evidence>
<sequence length="374" mass="40322">MSEMARCPSCGEVAAVADAGDGVSTVCTSCGAVLDSCDFQPAGGDDGASYVPPTETTKLALCPGGLRLVRTRPLRGHRLECDRWLQHAAGRFAMSASMAQRARDLYQDLAGRAALTSHVSLAAACCYKVLREEGRAVSLHCLASEAQCTGSQLRCALRLLSQGTGERSEGPSLRDLVPEAARMLRPEEREAVVSRARALLVPLARCWFLEGRTPRCLLPALVFVAWRSLDPLHAQVPYAEFCRQRSMGANAGTCRIITALNKVLVRLASQIPWACGTRLTANKAASYVPDILRYSASLTLDASAPADAAGQGPTVAVFQTFRGDPKRPQEQQPRSPEGPLCEDFSDSEIEAYIRGHDEVAARQKFLRARGVEPP</sequence>
<accession>A0AC60PPC7</accession>
<dbReference type="Proteomes" id="UP000805193">
    <property type="component" value="Unassembled WGS sequence"/>
</dbReference>